<dbReference type="PROSITE" id="PS00775">
    <property type="entry name" value="GLYCOSYL_HYDROL_F3"/>
    <property type="match status" value="1"/>
</dbReference>
<dbReference type="InterPro" id="IPR036962">
    <property type="entry name" value="Glyco_hydro_3_N_sf"/>
</dbReference>
<dbReference type="InterPro" id="IPR017853">
    <property type="entry name" value="GH"/>
</dbReference>
<dbReference type="InterPro" id="IPR036881">
    <property type="entry name" value="Glyco_hydro_3_C_sf"/>
</dbReference>
<dbReference type="PANTHER" id="PTHR42715:SF27">
    <property type="entry name" value="BETA-GLUCOSIDASE-RELATED"/>
    <property type="match status" value="1"/>
</dbReference>
<evidence type="ECO:0000256" key="4">
    <source>
        <dbReference type="ARBA" id="ARBA00022801"/>
    </source>
</evidence>
<keyword evidence="4 6" id="KW-0378">Hydrolase</keyword>
<comment type="pathway">
    <text evidence="6">Glycan metabolism; cellulose degradation.</text>
</comment>
<feature type="domain" description="PA14" evidence="7">
    <location>
        <begin position="404"/>
        <end position="575"/>
    </location>
</feature>
<protein>
    <recommendedName>
        <fullName evidence="3 6">beta-glucosidase</fullName>
        <ecNumber evidence="3 6">3.2.1.21</ecNumber>
    </recommendedName>
</protein>
<accession>A0A5C3QPX8</accession>
<keyword evidence="6" id="KW-0624">Polysaccharide degradation</keyword>
<dbReference type="Pfam" id="PF01915">
    <property type="entry name" value="Glyco_hydro_3_C"/>
    <property type="match status" value="1"/>
</dbReference>
<dbReference type="EC" id="3.2.1.21" evidence="3 6"/>
<dbReference type="Gene3D" id="3.20.20.300">
    <property type="entry name" value="Glycoside hydrolase, family 3, N-terminal domain"/>
    <property type="match status" value="1"/>
</dbReference>
<dbReference type="GO" id="GO:0008422">
    <property type="term" value="F:beta-glucosidase activity"/>
    <property type="evidence" value="ECO:0007669"/>
    <property type="project" value="UniProtKB-EC"/>
</dbReference>
<dbReference type="UniPathway" id="UPA00696"/>
<dbReference type="OrthoDB" id="47059at2759"/>
<dbReference type="PANTHER" id="PTHR42715">
    <property type="entry name" value="BETA-GLUCOSIDASE"/>
    <property type="match status" value="1"/>
</dbReference>
<keyword evidence="6" id="KW-0119">Carbohydrate metabolism</keyword>
<dbReference type="Gene3D" id="3.40.50.1700">
    <property type="entry name" value="Glycoside hydrolase family 3 C-terminal domain"/>
    <property type="match status" value="1"/>
</dbReference>
<evidence type="ECO:0000256" key="2">
    <source>
        <dbReference type="ARBA" id="ARBA00005336"/>
    </source>
</evidence>
<evidence type="ECO:0000313" key="9">
    <source>
        <dbReference type="Proteomes" id="UP000305067"/>
    </source>
</evidence>
<reference evidence="8 9" key="1">
    <citation type="journal article" date="2019" name="Nat. Ecol. Evol.">
        <title>Megaphylogeny resolves global patterns of mushroom evolution.</title>
        <authorList>
            <person name="Varga T."/>
            <person name="Krizsan K."/>
            <person name="Foldi C."/>
            <person name="Dima B."/>
            <person name="Sanchez-Garcia M."/>
            <person name="Sanchez-Ramirez S."/>
            <person name="Szollosi G.J."/>
            <person name="Szarkandi J.G."/>
            <person name="Papp V."/>
            <person name="Albert L."/>
            <person name="Andreopoulos W."/>
            <person name="Angelini C."/>
            <person name="Antonin V."/>
            <person name="Barry K.W."/>
            <person name="Bougher N.L."/>
            <person name="Buchanan P."/>
            <person name="Buyck B."/>
            <person name="Bense V."/>
            <person name="Catcheside P."/>
            <person name="Chovatia M."/>
            <person name="Cooper J."/>
            <person name="Damon W."/>
            <person name="Desjardin D."/>
            <person name="Finy P."/>
            <person name="Geml J."/>
            <person name="Haridas S."/>
            <person name="Hughes K."/>
            <person name="Justo A."/>
            <person name="Karasinski D."/>
            <person name="Kautmanova I."/>
            <person name="Kiss B."/>
            <person name="Kocsube S."/>
            <person name="Kotiranta H."/>
            <person name="LaButti K.M."/>
            <person name="Lechner B.E."/>
            <person name="Liimatainen K."/>
            <person name="Lipzen A."/>
            <person name="Lukacs Z."/>
            <person name="Mihaltcheva S."/>
            <person name="Morgado L.N."/>
            <person name="Niskanen T."/>
            <person name="Noordeloos M.E."/>
            <person name="Ohm R.A."/>
            <person name="Ortiz-Santana B."/>
            <person name="Ovrebo C."/>
            <person name="Racz N."/>
            <person name="Riley R."/>
            <person name="Savchenko A."/>
            <person name="Shiryaev A."/>
            <person name="Soop K."/>
            <person name="Spirin V."/>
            <person name="Szebenyi C."/>
            <person name="Tomsovsky M."/>
            <person name="Tulloss R.E."/>
            <person name="Uehling J."/>
            <person name="Grigoriev I.V."/>
            <person name="Vagvolgyi C."/>
            <person name="Papp T."/>
            <person name="Martin F.M."/>
            <person name="Miettinen O."/>
            <person name="Hibbett D.S."/>
            <person name="Nagy L.G."/>
        </authorList>
    </citation>
    <scope>NUCLEOTIDE SEQUENCE [LARGE SCALE GENOMIC DNA]</scope>
    <source>
        <strain evidence="8 9">CBS 309.79</strain>
    </source>
</reference>
<dbReference type="InterPro" id="IPR050288">
    <property type="entry name" value="Cellulose_deg_GH3"/>
</dbReference>
<keyword evidence="9" id="KW-1185">Reference proteome</keyword>
<dbReference type="Proteomes" id="UP000305067">
    <property type="component" value="Unassembled WGS sequence"/>
</dbReference>
<organism evidence="8 9">
    <name type="scientific">Pterulicium gracile</name>
    <dbReference type="NCBI Taxonomy" id="1884261"/>
    <lineage>
        <taxon>Eukaryota</taxon>
        <taxon>Fungi</taxon>
        <taxon>Dikarya</taxon>
        <taxon>Basidiomycota</taxon>
        <taxon>Agaricomycotina</taxon>
        <taxon>Agaricomycetes</taxon>
        <taxon>Agaricomycetidae</taxon>
        <taxon>Agaricales</taxon>
        <taxon>Pleurotineae</taxon>
        <taxon>Pterulaceae</taxon>
        <taxon>Pterulicium</taxon>
    </lineage>
</organism>
<dbReference type="Pfam" id="PF00933">
    <property type="entry name" value="Glyco_hydro_3"/>
    <property type="match status" value="1"/>
</dbReference>
<dbReference type="GO" id="GO:0030245">
    <property type="term" value="P:cellulose catabolic process"/>
    <property type="evidence" value="ECO:0007669"/>
    <property type="project" value="UniProtKB-UniPathway"/>
</dbReference>
<dbReference type="InterPro" id="IPR001764">
    <property type="entry name" value="Glyco_hydro_3_N"/>
</dbReference>
<dbReference type="EMBL" id="ML178819">
    <property type="protein sequence ID" value="TFL04035.1"/>
    <property type="molecule type" value="Genomic_DNA"/>
</dbReference>
<dbReference type="InterPro" id="IPR002772">
    <property type="entry name" value="Glyco_hydro_3_C"/>
</dbReference>
<dbReference type="Pfam" id="PF14310">
    <property type="entry name" value="Fn3-like"/>
    <property type="match status" value="1"/>
</dbReference>
<name>A0A5C3QPX8_9AGAR</name>
<dbReference type="InterPro" id="IPR026891">
    <property type="entry name" value="Fn3-like"/>
</dbReference>
<dbReference type="InterPro" id="IPR013783">
    <property type="entry name" value="Ig-like_fold"/>
</dbReference>
<dbReference type="PROSITE" id="PS51820">
    <property type="entry name" value="PA14"/>
    <property type="match status" value="1"/>
</dbReference>
<evidence type="ECO:0000256" key="1">
    <source>
        <dbReference type="ARBA" id="ARBA00000448"/>
    </source>
</evidence>
<evidence type="ECO:0000259" key="7">
    <source>
        <dbReference type="PROSITE" id="PS51820"/>
    </source>
</evidence>
<dbReference type="SUPFAM" id="SSF51445">
    <property type="entry name" value="(Trans)glycosidases"/>
    <property type="match status" value="1"/>
</dbReference>
<dbReference type="SMART" id="SM01217">
    <property type="entry name" value="Fn3_like"/>
    <property type="match status" value="1"/>
</dbReference>
<dbReference type="PRINTS" id="PR00133">
    <property type="entry name" value="GLHYDRLASE3"/>
</dbReference>
<evidence type="ECO:0000256" key="3">
    <source>
        <dbReference type="ARBA" id="ARBA00012744"/>
    </source>
</evidence>
<dbReference type="Pfam" id="PF07691">
    <property type="entry name" value="PA14"/>
    <property type="match status" value="1"/>
</dbReference>
<proteinExistence type="inferred from homology"/>
<dbReference type="InterPro" id="IPR011658">
    <property type="entry name" value="PA14_dom"/>
</dbReference>
<gene>
    <name evidence="8" type="ORF">BDV98DRAFT_639823</name>
</gene>
<comment type="catalytic activity">
    <reaction evidence="1 6">
        <text>Hydrolysis of terminal, non-reducing beta-D-glucosyl residues with release of beta-D-glucose.</text>
        <dbReference type="EC" id="3.2.1.21"/>
    </reaction>
</comment>
<dbReference type="AlphaFoldDB" id="A0A5C3QPX8"/>
<sequence>MSRSFLDANIEDLVDEMTPGELSSLLSAPNWWNTTAVPRLDVPSVRMSDGPNGVRGSSHFIPTPAQCIPCATSMASTFDTELINRVGKFLASEAKVKSSVILLAPTCNIQRNPLGGRAFESFSEDPHLSGTLAAAYVNGLQDAGVSATIKHFTANDQEDERTASNSVMSDRALREIYLMPFMLAQKHAQPWAYMTSYGRINNVHCSENKDLLQGILRDEWKFDGIVMSDWFGTYSVEGAINAGMDLEMPGPPRIRTPLYVANALASQKITPATIKERATAMLTWAQKLARLNPDVVYGDGVEGSQDSEESRKFCREIAAAGIVVLKNEADILPIKTKNILVVGPNAKGTVISGGGSAALKPTYVVTPYAGLADNAPDSVKVDYHVGCYAHKYLPTLEKQLKTASGEVGWTCSFYNHDEQDNRTFVADCTLNDTRVRLNDQLPQGLVAPWTMTITGDLTVEHTGQFELGLAVAGRAKLFVDDQLCIDNWTSQTPGEFFYGQVRILAHAQGTIEEKNTIDVVAGKSVRVRVEFSKESAFNYSGSNKGGGTFQPELMKGVRLGGVPKVDEDAIFNEAVTLASKADTVVFIGGLTPEWESEGFDRDTLSLPGRQDELIAAIAAANHNTTVVLQVGSAVAMPWIDSVRGVVQAWYLGNESGNAISDVLYGRMNPSGRLPLSLPRRKEDIAAFPQLKCEYGNILYGEDLYVGYKHFNTRGIKPLFPFGFGLSYTTFSFSNLQIKQTPSRGAEEFQVEVSVTIKNEGTREGSEVAQLYIDMPDAGHNTPRQQLKAFGKAQDIQPGQTKSVTMKLDKYAVSSWDPRRNVWVALKGEYKLYVGPNSVELPLSGAIEVKREFTWKGL</sequence>
<evidence type="ECO:0000313" key="8">
    <source>
        <dbReference type="EMBL" id="TFL04035.1"/>
    </source>
</evidence>
<dbReference type="Gene3D" id="2.60.120.260">
    <property type="entry name" value="Galactose-binding domain-like"/>
    <property type="match status" value="1"/>
</dbReference>
<evidence type="ECO:0000256" key="5">
    <source>
        <dbReference type="ARBA" id="ARBA00023295"/>
    </source>
</evidence>
<dbReference type="InterPro" id="IPR037524">
    <property type="entry name" value="PA14/GLEYA"/>
</dbReference>
<dbReference type="Gene3D" id="2.60.40.10">
    <property type="entry name" value="Immunoglobulins"/>
    <property type="match status" value="1"/>
</dbReference>
<comment type="similarity">
    <text evidence="2 6">Belongs to the glycosyl hydrolase 3 family.</text>
</comment>
<evidence type="ECO:0000256" key="6">
    <source>
        <dbReference type="RuleBase" id="RU361161"/>
    </source>
</evidence>
<keyword evidence="5 6" id="KW-0326">Glycosidase</keyword>
<dbReference type="STRING" id="1884261.A0A5C3QPX8"/>
<dbReference type="SUPFAM" id="SSF52279">
    <property type="entry name" value="Beta-D-glucan exohydrolase, C-terminal domain"/>
    <property type="match status" value="1"/>
</dbReference>
<dbReference type="InterPro" id="IPR019800">
    <property type="entry name" value="Glyco_hydro_3_AS"/>
</dbReference>